<reference evidence="1 2" key="1">
    <citation type="submission" date="2024-02" db="EMBL/GenBank/DDBJ databases">
        <title>A draft genome for the cacao thread blight pathogen Marasmius crinis-equi.</title>
        <authorList>
            <person name="Cohen S.P."/>
            <person name="Baruah I.K."/>
            <person name="Amoako-Attah I."/>
            <person name="Bukari Y."/>
            <person name="Meinhardt L.W."/>
            <person name="Bailey B.A."/>
        </authorList>
    </citation>
    <scope>NUCLEOTIDE SEQUENCE [LARGE SCALE GENOMIC DNA]</scope>
    <source>
        <strain evidence="1 2">GH-76</strain>
    </source>
</reference>
<feature type="non-terminal residue" evidence="1">
    <location>
        <position position="155"/>
    </location>
</feature>
<protein>
    <submittedName>
        <fullName evidence="1">Uncharacterized protein</fullName>
    </submittedName>
</protein>
<dbReference type="EMBL" id="JBAHYK010002588">
    <property type="protein sequence ID" value="KAL0564778.1"/>
    <property type="molecule type" value="Genomic_DNA"/>
</dbReference>
<organism evidence="1 2">
    <name type="scientific">Marasmius crinis-equi</name>
    <dbReference type="NCBI Taxonomy" id="585013"/>
    <lineage>
        <taxon>Eukaryota</taxon>
        <taxon>Fungi</taxon>
        <taxon>Dikarya</taxon>
        <taxon>Basidiomycota</taxon>
        <taxon>Agaricomycotina</taxon>
        <taxon>Agaricomycetes</taxon>
        <taxon>Agaricomycetidae</taxon>
        <taxon>Agaricales</taxon>
        <taxon>Marasmiineae</taxon>
        <taxon>Marasmiaceae</taxon>
        <taxon>Marasmius</taxon>
    </lineage>
</organism>
<keyword evidence="2" id="KW-1185">Reference proteome</keyword>
<evidence type="ECO:0000313" key="2">
    <source>
        <dbReference type="Proteomes" id="UP001465976"/>
    </source>
</evidence>
<evidence type="ECO:0000313" key="1">
    <source>
        <dbReference type="EMBL" id="KAL0564778.1"/>
    </source>
</evidence>
<name>A0ABR3EPG7_9AGAR</name>
<comment type="caution">
    <text evidence="1">The sequence shown here is derived from an EMBL/GenBank/DDBJ whole genome shotgun (WGS) entry which is preliminary data.</text>
</comment>
<dbReference type="Proteomes" id="UP001465976">
    <property type="component" value="Unassembled WGS sequence"/>
</dbReference>
<gene>
    <name evidence="1" type="ORF">V5O48_017261</name>
</gene>
<proteinExistence type="predicted"/>
<sequence>MPSYGFAVTGLPDQVTQGQIAKVTWFREESGPTNFMLAKTTSAVDAAGLIVVTSVEQNQKSGTMRVAFGIHRLVSVAAYDLSRVESNAILFPMEPRPTFFFVDDQHPISIVPAGFQLSTAPATTTSASILNATALTTQSAHQSASGTTLSETTKG</sequence>
<accession>A0ABR3EPG7</accession>